<proteinExistence type="predicted"/>
<evidence type="ECO:0000313" key="2">
    <source>
        <dbReference type="Proteomes" id="UP000828048"/>
    </source>
</evidence>
<sequence length="230" mass="24600">MVKSQMPGCSFQGLGLEQCLSQGKNSMSIEQSCCIALNQAVQASFHCLCMLLASSKPELTTPLLFPLSNCFISVPPLTQCQDIADTKITSMFMVESIALVPVLQPPVAPVLQPLVPPAMPDLFPPAIPQEPPVTLVPLSPGISQKPQQPSAPTDLVLPPPPQEVPLKSSSDNNSMTPAKQPSLNNNSAPDLSMFKSGYLFISKGQKKKNPFQSRLSLAAALCLYDVIFGL</sequence>
<name>A0ACB7YTP6_9ERIC</name>
<dbReference type="Proteomes" id="UP000828048">
    <property type="component" value="Chromosome 3"/>
</dbReference>
<accession>A0ACB7YTP6</accession>
<reference evidence="1 2" key="1">
    <citation type="journal article" date="2021" name="Hortic Res">
        <title>High-quality reference genome and annotation aids understanding of berry development for evergreen blueberry (Vaccinium darrowii).</title>
        <authorList>
            <person name="Yu J."/>
            <person name="Hulse-Kemp A.M."/>
            <person name="Babiker E."/>
            <person name="Staton M."/>
        </authorList>
    </citation>
    <scope>NUCLEOTIDE SEQUENCE [LARGE SCALE GENOMIC DNA]</scope>
    <source>
        <strain evidence="2">cv. NJ 8807/NJ 8810</strain>
        <tissue evidence="1">Young leaf</tissue>
    </source>
</reference>
<comment type="caution">
    <text evidence="1">The sequence shown here is derived from an EMBL/GenBank/DDBJ whole genome shotgun (WGS) entry which is preliminary data.</text>
</comment>
<keyword evidence="2" id="KW-1185">Reference proteome</keyword>
<dbReference type="EMBL" id="CM037153">
    <property type="protein sequence ID" value="KAH7856842.1"/>
    <property type="molecule type" value="Genomic_DNA"/>
</dbReference>
<gene>
    <name evidence="1" type="ORF">Vadar_006094</name>
</gene>
<protein>
    <submittedName>
        <fullName evidence="1">Uncharacterized protein</fullName>
    </submittedName>
</protein>
<evidence type="ECO:0000313" key="1">
    <source>
        <dbReference type="EMBL" id="KAH7856842.1"/>
    </source>
</evidence>
<organism evidence="1 2">
    <name type="scientific">Vaccinium darrowii</name>
    <dbReference type="NCBI Taxonomy" id="229202"/>
    <lineage>
        <taxon>Eukaryota</taxon>
        <taxon>Viridiplantae</taxon>
        <taxon>Streptophyta</taxon>
        <taxon>Embryophyta</taxon>
        <taxon>Tracheophyta</taxon>
        <taxon>Spermatophyta</taxon>
        <taxon>Magnoliopsida</taxon>
        <taxon>eudicotyledons</taxon>
        <taxon>Gunneridae</taxon>
        <taxon>Pentapetalae</taxon>
        <taxon>asterids</taxon>
        <taxon>Ericales</taxon>
        <taxon>Ericaceae</taxon>
        <taxon>Vaccinioideae</taxon>
        <taxon>Vaccinieae</taxon>
        <taxon>Vaccinium</taxon>
    </lineage>
</organism>